<dbReference type="InterPro" id="IPR026767">
    <property type="entry name" value="Tmem151"/>
</dbReference>
<feature type="region of interest" description="Disordered" evidence="6">
    <location>
        <begin position="159"/>
        <end position="183"/>
    </location>
</feature>
<accession>A0A8K0JUI2</accession>
<protein>
    <submittedName>
        <fullName evidence="7">Uncharacterized protein</fullName>
    </submittedName>
</protein>
<dbReference type="AlphaFoldDB" id="A0A8K0JUI2"/>
<evidence type="ECO:0000256" key="6">
    <source>
        <dbReference type="SAM" id="MobiDB-lite"/>
    </source>
</evidence>
<comment type="subcellular location">
    <subcellularLocation>
        <location evidence="1">Membrane</location>
        <topology evidence="1">Multi-pass membrane protein</topology>
    </subcellularLocation>
</comment>
<dbReference type="EMBL" id="KZ308137">
    <property type="protein sequence ID" value="KAG8222579.1"/>
    <property type="molecule type" value="Genomic_DNA"/>
</dbReference>
<dbReference type="GO" id="GO:0016020">
    <property type="term" value="C:membrane"/>
    <property type="evidence" value="ECO:0007669"/>
    <property type="project" value="UniProtKB-SubCell"/>
</dbReference>
<feature type="compositionally biased region" description="Low complexity" evidence="6">
    <location>
        <begin position="243"/>
        <end position="252"/>
    </location>
</feature>
<evidence type="ECO:0000313" key="8">
    <source>
        <dbReference type="Proteomes" id="UP000792457"/>
    </source>
</evidence>
<evidence type="ECO:0000256" key="3">
    <source>
        <dbReference type="ARBA" id="ARBA00022692"/>
    </source>
</evidence>
<dbReference type="Pfam" id="PF14857">
    <property type="entry name" value="TMEM151"/>
    <property type="match status" value="1"/>
</dbReference>
<evidence type="ECO:0000256" key="5">
    <source>
        <dbReference type="ARBA" id="ARBA00023136"/>
    </source>
</evidence>
<dbReference type="PANTHER" id="PTHR31893">
    <property type="entry name" value="TRANSMEMBRANE PROTEIN 151 HOMOLOG"/>
    <property type="match status" value="1"/>
</dbReference>
<evidence type="ECO:0000256" key="4">
    <source>
        <dbReference type="ARBA" id="ARBA00022989"/>
    </source>
</evidence>
<keyword evidence="8" id="KW-1185">Reference proteome</keyword>
<evidence type="ECO:0000256" key="2">
    <source>
        <dbReference type="ARBA" id="ARBA00009583"/>
    </source>
</evidence>
<comment type="caution">
    <text evidence="7">The sequence shown here is derived from an EMBL/GenBank/DDBJ whole genome shotgun (WGS) entry which is preliminary data.</text>
</comment>
<sequence length="425" mass="47467">MQVYYERVNSHAAGGCFMFAYCGVRDASRPLGGLSRHPVTRLRFSKGFAFANAEAAAEFEEQRARFFAEHERYDDYMEMREGLDLHGVPFREGLVACPDPDRPPWFVRRLVFWLLSAALLSWPLRVLIEYNTATVHYQVTKLFGINYLTPEVPNFPLPPSSPNDAPWLPCGGRSSRGSTVDSGDLERIIRENTALVPSYSEALLMDVVQENHEGAAASGGADEEEPGEGRLLPRPPSLPTPSLPTRLTLFPRPESRRGSTGGPRRSRSGYRRPFSRASTSSLAWSPSQAPRGQLFYPSPLAERSPADPFGGRTSTLPVEGDPPPYEEALGLSEPFPAPSMAALTSRLRRSFTDTRDICRRLRDFQRRSCTEDADAAIFHEATGEGCSEERSRGAVRRDTVRDEEDESEDEERLWEEAGRRRPGEG</sequence>
<feature type="compositionally biased region" description="Basic and acidic residues" evidence="6">
    <location>
        <begin position="387"/>
        <end position="400"/>
    </location>
</feature>
<feature type="region of interest" description="Disordered" evidence="6">
    <location>
        <begin position="380"/>
        <end position="425"/>
    </location>
</feature>
<feature type="compositionally biased region" description="Basic and acidic residues" evidence="6">
    <location>
        <begin position="414"/>
        <end position="425"/>
    </location>
</feature>
<comment type="similarity">
    <text evidence="2">Belongs to the TMEM151 family.</text>
</comment>
<reference evidence="7" key="2">
    <citation type="submission" date="2017-10" db="EMBL/GenBank/DDBJ databases">
        <title>Ladona fulva Genome sequencing and assembly.</title>
        <authorList>
            <person name="Murali S."/>
            <person name="Richards S."/>
            <person name="Bandaranaike D."/>
            <person name="Bellair M."/>
            <person name="Blankenburg K."/>
            <person name="Chao H."/>
            <person name="Dinh H."/>
            <person name="Doddapaneni H."/>
            <person name="Dugan-Rocha S."/>
            <person name="Elkadiri S."/>
            <person name="Gnanaolivu R."/>
            <person name="Hernandez B."/>
            <person name="Skinner E."/>
            <person name="Javaid M."/>
            <person name="Lee S."/>
            <person name="Li M."/>
            <person name="Ming W."/>
            <person name="Munidasa M."/>
            <person name="Muniz J."/>
            <person name="Nguyen L."/>
            <person name="Hughes D."/>
            <person name="Osuji N."/>
            <person name="Pu L.-L."/>
            <person name="Puazo M."/>
            <person name="Qu C."/>
            <person name="Quiroz J."/>
            <person name="Raj R."/>
            <person name="Weissenberger G."/>
            <person name="Xin Y."/>
            <person name="Zou X."/>
            <person name="Han Y."/>
            <person name="Worley K."/>
            <person name="Muzny D."/>
            <person name="Gibbs R."/>
        </authorList>
    </citation>
    <scope>NUCLEOTIDE SEQUENCE</scope>
    <source>
        <strain evidence="7">Sampled in the wild</strain>
    </source>
</reference>
<keyword evidence="3" id="KW-0812">Transmembrane</keyword>
<dbReference type="PANTHER" id="PTHR31893:SF5">
    <property type="entry name" value="TRANSMEMBRANE PROTEIN 151 HOMOLOG"/>
    <property type="match status" value="1"/>
</dbReference>
<feature type="region of interest" description="Disordered" evidence="6">
    <location>
        <begin position="213"/>
        <end position="319"/>
    </location>
</feature>
<evidence type="ECO:0000313" key="7">
    <source>
        <dbReference type="EMBL" id="KAG8222579.1"/>
    </source>
</evidence>
<feature type="compositionally biased region" description="Polar residues" evidence="6">
    <location>
        <begin position="277"/>
        <end position="290"/>
    </location>
</feature>
<organism evidence="7 8">
    <name type="scientific">Ladona fulva</name>
    <name type="common">Scarce chaser dragonfly</name>
    <name type="synonym">Libellula fulva</name>
    <dbReference type="NCBI Taxonomy" id="123851"/>
    <lineage>
        <taxon>Eukaryota</taxon>
        <taxon>Metazoa</taxon>
        <taxon>Ecdysozoa</taxon>
        <taxon>Arthropoda</taxon>
        <taxon>Hexapoda</taxon>
        <taxon>Insecta</taxon>
        <taxon>Pterygota</taxon>
        <taxon>Palaeoptera</taxon>
        <taxon>Odonata</taxon>
        <taxon>Epiprocta</taxon>
        <taxon>Anisoptera</taxon>
        <taxon>Libelluloidea</taxon>
        <taxon>Libellulidae</taxon>
        <taxon>Ladona</taxon>
    </lineage>
</organism>
<keyword evidence="4" id="KW-1133">Transmembrane helix</keyword>
<proteinExistence type="inferred from homology"/>
<feature type="compositionally biased region" description="Pro residues" evidence="6">
    <location>
        <begin position="233"/>
        <end position="242"/>
    </location>
</feature>
<feature type="compositionally biased region" description="Acidic residues" evidence="6">
    <location>
        <begin position="401"/>
        <end position="413"/>
    </location>
</feature>
<reference evidence="7" key="1">
    <citation type="submission" date="2013-04" db="EMBL/GenBank/DDBJ databases">
        <authorList>
            <person name="Qu J."/>
            <person name="Murali S.C."/>
            <person name="Bandaranaike D."/>
            <person name="Bellair M."/>
            <person name="Blankenburg K."/>
            <person name="Chao H."/>
            <person name="Dinh H."/>
            <person name="Doddapaneni H."/>
            <person name="Downs B."/>
            <person name="Dugan-Rocha S."/>
            <person name="Elkadiri S."/>
            <person name="Gnanaolivu R.D."/>
            <person name="Hernandez B."/>
            <person name="Javaid M."/>
            <person name="Jayaseelan J.C."/>
            <person name="Lee S."/>
            <person name="Li M."/>
            <person name="Ming W."/>
            <person name="Munidasa M."/>
            <person name="Muniz J."/>
            <person name="Nguyen L."/>
            <person name="Ongeri F."/>
            <person name="Osuji N."/>
            <person name="Pu L.-L."/>
            <person name="Puazo M."/>
            <person name="Qu C."/>
            <person name="Quiroz J."/>
            <person name="Raj R."/>
            <person name="Weissenberger G."/>
            <person name="Xin Y."/>
            <person name="Zou X."/>
            <person name="Han Y."/>
            <person name="Richards S."/>
            <person name="Worley K."/>
            <person name="Muzny D."/>
            <person name="Gibbs R."/>
        </authorList>
    </citation>
    <scope>NUCLEOTIDE SEQUENCE</scope>
    <source>
        <strain evidence="7">Sampled in the wild</strain>
    </source>
</reference>
<feature type="non-terminal residue" evidence="7">
    <location>
        <position position="1"/>
    </location>
</feature>
<name>A0A8K0JUI2_LADFU</name>
<evidence type="ECO:0000256" key="1">
    <source>
        <dbReference type="ARBA" id="ARBA00004141"/>
    </source>
</evidence>
<dbReference type="Proteomes" id="UP000792457">
    <property type="component" value="Unassembled WGS sequence"/>
</dbReference>
<keyword evidence="5" id="KW-0472">Membrane</keyword>
<gene>
    <name evidence="7" type="ORF">J437_LFUL010422</name>
</gene>
<dbReference type="OrthoDB" id="190434at2759"/>
<feature type="compositionally biased region" description="Basic residues" evidence="6">
    <location>
        <begin position="264"/>
        <end position="274"/>
    </location>
</feature>